<organism evidence="3 4">
    <name type="scientific">Congregibacter brevis</name>
    <dbReference type="NCBI Taxonomy" id="3081201"/>
    <lineage>
        <taxon>Bacteria</taxon>
        <taxon>Pseudomonadati</taxon>
        <taxon>Pseudomonadota</taxon>
        <taxon>Gammaproteobacteria</taxon>
        <taxon>Cellvibrionales</taxon>
        <taxon>Halieaceae</taxon>
        <taxon>Congregibacter</taxon>
    </lineage>
</organism>
<dbReference type="InterPro" id="IPR027016">
    <property type="entry name" value="UCP029811"/>
</dbReference>
<feature type="domain" description="Lipid/polyisoprenoid-binding YceI-like" evidence="2">
    <location>
        <begin position="27"/>
        <end position="195"/>
    </location>
</feature>
<evidence type="ECO:0000259" key="2">
    <source>
        <dbReference type="SMART" id="SM00867"/>
    </source>
</evidence>
<feature type="signal peptide" evidence="1">
    <location>
        <begin position="1"/>
        <end position="26"/>
    </location>
</feature>
<sequence length="199" mass="21256">MKLLSRTAVALTSAVLFSSASQFALADWVLDGQRSTVQFMSVKNASVAELHHFRSITGGISDTGAAQVALDLDSVETLVPIRNQRMRELLFETVRFPAAMLRAEVPESLSALPIGETRDTAIEVEVDLHGAKQSYIAEVLVTRLSDGGLQVVISEPLVVKAADFGLDGGIEILREVAGLQSISTAVPVSGQLVFLPEPD</sequence>
<dbReference type="InterPro" id="IPR007372">
    <property type="entry name" value="Lipid/polyisoprenoid-bd_YceI"/>
</dbReference>
<dbReference type="SUPFAM" id="SSF101874">
    <property type="entry name" value="YceI-like"/>
    <property type="match status" value="1"/>
</dbReference>
<keyword evidence="4" id="KW-1185">Reference proteome</keyword>
<keyword evidence="1" id="KW-0732">Signal</keyword>
<dbReference type="InterPro" id="IPR036761">
    <property type="entry name" value="TTHA0802/YceI-like_sf"/>
</dbReference>
<dbReference type="Proteomes" id="UP001626549">
    <property type="component" value="Chromosome"/>
</dbReference>
<protein>
    <submittedName>
        <fullName evidence="3">YceI family protein</fullName>
    </submittedName>
</protein>
<reference evidence="3 4" key="1">
    <citation type="submission" date="2023-10" db="EMBL/GenBank/DDBJ databases">
        <title>Two novel species belonging to the OM43/NOR5 clade.</title>
        <authorList>
            <person name="Park M."/>
        </authorList>
    </citation>
    <scope>NUCLEOTIDE SEQUENCE [LARGE SCALE GENOMIC DNA]</scope>
    <source>
        <strain evidence="3 4">IMCC45268</strain>
    </source>
</reference>
<proteinExistence type="predicted"/>
<dbReference type="SMART" id="SM00867">
    <property type="entry name" value="YceI"/>
    <property type="match status" value="1"/>
</dbReference>
<accession>A0ABZ0IG97</accession>
<evidence type="ECO:0000256" key="1">
    <source>
        <dbReference type="SAM" id="SignalP"/>
    </source>
</evidence>
<dbReference type="EMBL" id="CP136865">
    <property type="protein sequence ID" value="WOJ97350.1"/>
    <property type="molecule type" value="Genomic_DNA"/>
</dbReference>
<dbReference type="RefSeq" id="WP_407328138.1">
    <property type="nucleotide sequence ID" value="NZ_CP136865.1"/>
</dbReference>
<dbReference type="Pfam" id="PF04264">
    <property type="entry name" value="YceI"/>
    <property type="match status" value="1"/>
</dbReference>
<dbReference type="Gene3D" id="2.40.128.110">
    <property type="entry name" value="Lipid/polyisoprenoid-binding, YceI-like"/>
    <property type="match status" value="1"/>
</dbReference>
<dbReference type="PANTHER" id="PTHR34406:SF1">
    <property type="entry name" value="PROTEIN YCEI"/>
    <property type="match status" value="1"/>
</dbReference>
<evidence type="ECO:0000313" key="3">
    <source>
        <dbReference type="EMBL" id="WOJ97350.1"/>
    </source>
</evidence>
<gene>
    <name evidence="3" type="ORF">R0137_01975</name>
</gene>
<dbReference type="PIRSF" id="PIRSF029811">
    <property type="entry name" value="UCP029811"/>
    <property type="match status" value="1"/>
</dbReference>
<evidence type="ECO:0000313" key="4">
    <source>
        <dbReference type="Proteomes" id="UP001626549"/>
    </source>
</evidence>
<dbReference type="PANTHER" id="PTHR34406">
    <property type="entry name" value="PROTEIN YCEI"/>
    <property type="match status" value="1"/>
</dbReference>
<feature type="chain" id="PRO_5047313939" evidence="1">
    <location>
        <begin position="27"/>
        <end position="199"/>
    </location>
</feature>
<name>A0ABZ0IG97_9GAMM</name>